<evidence type="ECO:0000256" key="1">
    <source>
        <dbReference type="SAM" id="SignalP"/>
    </source>
</evidence>
<organism evidence="2 3">
    <name type="scientific">Pseudoalteromonas luteoviolacea (strain 2ta16)</name>
    <dbReference type="NCBI Taxonomy" id="1353533"/>
    <lineage>
        <taxon>Bacteria</taxon>
        <taxon>Pseudomonadati</taxon>
        <taxon>Pseudomonadota</taxon>
        <taxon>Gammaproteobacteria</taxon>
        <taxon>Alteromonadales</taxon>
        <taxon>Pseudoalteromonadaceae</taxon>
        <taxon>Pseudoalteromonas</taxon>
    </lineage>
</organism>
<comment type="caution">
    <text evidence="2">The sequence shown here is derived from an EMBL/GenBank/DDBJ whole genome shotgun (WGS) entry which is preliminary data.</text>
</comment>
<keyword evidence="1" id="KW-0732">Signal</keyword>
<dbReference type="Proteomes" id="UP000017820">
    <property type="component" value="Unassembled WGS sequence"/>
</dbReference>
<protein>
    <submittedName>
        <fullName evidence="2">Uncharacterized protein</fullName>
    </submittedName>
</protein>
<dbReference type="EMBL" id="AUSV01000113">
    <property type="protein sequence ID" value="ESP91465.1"/>
    <property type="molecule type" value="Genomic_DNA"/>
</dbReference>
<feature type="signal peptide" evidence="1">
    <location>
        <begin position="1"/>
        <end position="20"/>
    </location>
</feature>
<reference evidence="2 3" key="1">
    <citation type="submission" date="2013-07" db="EMBL/GenBank/DDBJ databases">
        <title>Draft genome sequence of Pseudoalteromonas luteoviolacea 2ta16.</title>
        <authorList>
            <person name="Allen E.E."/>
            <person name="Azam F."/>
            <person name="Podell S."/>
        </authorList>
    </citation>
    <scope>NUCLEOTIDE SEQUENCE [LARGE SCALE GENOMIC DNA]</scope>
    <source>
        <strain evidence="2 3">2ta16</strain>
    </source>
</reference>
<gene>
    <name evidence="2" type="ORF">PL2TA16_00264</name>
</gene>
<evidence type="ECO:0000313" key="3">
    <source>
        <dbReference type="Proteomes" id="UP000017820"/>
    </source>
</evidence>
<sequence>MKIFNLLILLMISVSLKCFATGQIPDSITIKNIEYRLHTNPLKNYLAKINWQQPDNISISTAN</sequence>
<dbReference type="AlphaFoldDB" id="V4HKX1"/>
<proteinExistence type="predicted"/>
<accession>V4HKX1</accession>
<evidence type="ECO:0000313" key="2">
    <source>
        <dbReference type="EMBL" id="ESP91465.1"/>
    </source>
</evidence>
<feature type="chain" id="PRO_5004718809" evidence="1">
    <location>
        <begin position="21"/>
        <end position="63"/>
    </location>
</feature>
<name>V4HKX1_PSEL2</name>
<dbReference type="PATRIC" id="fig|1353533.3.peg.4219"/>
<dbReference type="RefSeq" id="WP_023401067.1">
    <property type="nucleotide sequence ID" value="NZ_AUSV01000113.1"/>
</dbReference>